<dbReference type="InterPro" id="IPR037176">
    <property type="entry name" value="Osmotin/thaumatin-like_sf"/>
</dbReference>
<dbReference type="Gene3D" id="2.60.110.10">
    <property type="entry name" value="Thaumatin"/>
    <property type="match status" value="1"/>
</dbReference>
<proteinExistence type="predicted"/>
<name>A0A0F9ZX39_TRIHA</name>
<dbReference type="Gene3D" id="3.30.920.50">
    <property type="entry name" value="Beta-1,3-glucanase, C-terminal domain"/>
    <property type="match status" value="1"/>
</dbReference>
<evidence type="ECO:0000313" key="3">
    <source>
        <dbReference type="EMBL" id="KKO97738.1"/>
    </source>
</evidence>
<dbReference type="PANTHER" id="PTHR38165:SF1">
    <property type="entry name" value="GLUCANASE B"/>
    <property type="match status" value="1"/>
</dbReference>
<gene>
    <name evidence="3" type="ORF">THAR02_10165</name>
</gene>
<sequence>MHFTSLFLMAGVALSIASHKATFLERGATLAEPGGPQDVVITDGNILNGAYRPNVDQSKPSSNHALPLKLVNNYAGGPINAYIQGLDMNGAIVFIAADGRLVYPNSNGSSLPVEIKQDIAIPLPAINESITLNLSISLNSGRIYFCEGNLTFAILDRGDGEGLVQPSVNSNDPSASLNWGFIELTYPEDGSIYANISYVDFVGLILSMVLSTTGGGTPQITRGLQPDAVGKLCYGLYEQKIKDGHHWIGMCVMADDHRPIRVISPNYYQSINETAFKEYWTKYVDDVWDTYSKTPLIIDTQRELGNVSCLVDNGIMRCGNDPHEYHKPTAADIWGCNSGPFARLKNETATHLAVVPRLCAGFVRSTLLLQGGYVQPSLGSDYHYMVSPTNHYSRLVHELQVDGRGYAFSYDDVNPYGNEDASGTVAAGDPSLLTIYVGSPPTDV</sequence>
<feature type="signal peptide" evidence="1">
    <location>
        <begin position="1"/>
        <end position="17"/>
    </location>
</feature>
<protein>
    <recommendedName>
        <fullName evidence="2">GH64 domain-containing protein</fullName>
    </recommendedName>
</protein>
<feature type="domain" description="GH64" evidence="2">
    <location>
        <begin position="63"/>
        <end position="416"/>
    </location>
</feature>
<dbReference type="PROSITE" id="PS52006">
    <property type="entry name" value="GH64"/>
    <property type="match status" value="1"/>
</dbReference>
<dbReference type="OMA" id="ASLNWGF"/>
<keyword evidence="1" id="KW-0732">Signal</keyword>
<dbReference type="InterPro" id="IPR032477">
    <property type="entry name" value="Glyco_hydro_64"/>
</dbReference>
<dbReference type="Pfam" id="PF16483">
    <property type="entry name" value="Glyco_hydro_64"/>
    <property type="match status" value="1"/>
</dbReference>
<feature type="chain" id="PRO_5002531018" description="GH64 domain-containing protein" evidence="1">
    <location>
        <begin position="18"/>
        <end position="444"/>
    </location>
</feature>
<reference evidence="4" key="1">
    <citation type="journal article" date="2015" name="Genome Announc.">
        <title>Draft whole-genome sequence of the biocontrol agent Trichoderma harzianum T6776.</title>
        <authorList>
            <person name="Baroncelli R."/>
            <person name="Piaggeschi G."/>
            <person name="Fiorini L."/>
            <person name="Bertolini E."/>
            <person name="Zapparata A."/>
            <person name="Pe M.E."/>
            <person name="Sarrocco S."/>
            <person name="Vannacci G."/>
        </authorList>
    </citation>
    <scope>NUCLEOTIDE SEQUENCE [LARGE SCALE GENOMIC DNA]</scope>
    <source>
        <strain evidence="4">T6776</strain>
    </source>
</reference>
<evidence type="ECO:0000313" key="4">
    <source>
        <dbReference type="Proteomes" id="UP000034112"/>
    </source>
</evidence>
<evidence type="ECO:0000259" key="2">
    <source>
        <dbReference type="PROSITE" id="PS52006"/>
    </source>
</evidence>
<dbReference type="InterPro" id="IPR037398">
    <property type="entry name" value="Glyco_hydro_64_fam"/>
</dbReference>
<dbReference type="AlphaFoldDB" id="A0A0F9ZX39"/>
<organism evidence="3 4">
    <name type="scientific">Trichoderma harzianum</name>
    <name type="common">Hypocrea lixii</name>
    <dbReference type="NCBI Taxonomy" id="5544"/>
    <lineage>
        <taxon>Eukaryota</taxon>
        <taxon>Fungi</taxon>
        <taxon>Dikarya</taxon>
        <taxon>Ascomycota</taxon>
        <taxon>Pezizomycotina</taxon>
        <taxon>Sordariomycetes</taxon>
        <taxon>Hypocreomycetidae</taxon>
        <taxon>Hypocreales</taxon>
        <taxon>Hypocreaceae</taxon>
        <taxon>Trichoderma</taxon>
    </lineage>
</organism>
<comment type="caution">
    <text evidence="3">The sequence shown here is derived from an EMBL/GenBank/DDBJ whole genome shotgun (WGS) entry which is preliminary data.</text>
</comment>
<dbReference type="EMBL" id="JOKZ01000511">
    <property type="protein sequence ID" value="KKO97738.1"/>
    <property type="molecule type" value="Genomic_DNA"/>
</dbReference>
<dbReference type="Proteomes" id="UP000034112">
    <property type="component" value="Unassembled WGS sequence"/>
</dbReference>
<dbReference type="OrthoDB" id="10058186at2759"/>
<evidence type="ECO:0000256" key="1">
    <source>
        <dbReference type="SAM" id="SignalP"/>
    </source>
</evidence>
<dbReference type="InterPro" id="IPR042517">
    <property type="entry name" value="Glyco_hydro_64_N_2"/>
</dbReference>
<accession>A0A0F9ZX39</accession>
<dbReference type="PANTHER" id="PTHR38165">
    <property type="match status" value="1"/>
</dbReference>